<dbReference type="STRING" id="1095630.A0A2J6SV64"/>
<proteinExistence type="predicted"/>
<organism evidence="2 3">
    <name type="scientific">Hyaloscypha bicolor E</name>
    <dbReference type="NCBI Taxonomy" id="1095630"/>
    <lineage>
        <taxon>Eukaryota</taxon>
        <taxon>Fungi</taxon>
        <taxon>Dikarya</taxon>
        <taxon>Ascomycota</taxon>
        <taxon>Pezizomycotina</taxon>
        <taxon>Leotiomycetes</taxon>
        <taxon>Helotiales</taxon>
        <taxon>Hyaloscyphaceae</taxon>
        <taxon>Hyaloscypha</taxon>
        <taxon>Hyaloscypha bicolor</taxon>
    </lineage>
</organism>
<evidence type="ECO:0000313" key="2">
    <source>
        <dbReference type="EMBL" id="PMD54659.1"/>
    </source>
</evidence>
<evidence type="ECO:0000313" key="3">
    <source>
        <dbReference type="Proteomes" id="UP000235371"/>
    </source>
</evidence>
<dbReference type="RefSeq" id="XP_024731563.1">
    <property type="nucleotide sequence ID" value="XM_024881238.1"/>
</dbReference>
<dbReference type="PANTHER" id="PTHR44013">
    <property type="entry name" value="ZINC-TYPE ALCOHOL DEHYDROGENASE-LIKE PROTEIN C16A3.02C"/>
    <property type="match status" value="1"/>
</dbReference>
<evidence type="ECO:0000259" key="1">
    <source>
        <dbReference type="SMART" id="SM00829"/>
    </source>
</evidence>
<sequence>MTTPKAMKAILFTGSPTATYTSPATVASLILASQPLPVPTATQHLIRIHATSITPYELSWPTSAFPHPEPRIPCHDIAGTIISSPPNSPFKPGDRVFTLLPFTGQGGMAEYAAVEEEFIAKIPEGMGWVEAASVPRASLTSWQALSVRGGGYVKRGMRVLVTGATGAVGRMGVQIARELVGNEGKVISVGGVGSGGLQDLGADVVVNYREERNWEEVVRKEGMVNVVYDCLGGETLERCLPLVIDGGVVITIGSPPPGDWETLKGWEEAKQRGVKGDFFILEESGKQLRDIAGLWQSGKIKTSVGLIVDGLTEEDVRDGWTRGLKGGLAGSVVVNVA</sequence>
<dbReference type="SUPFAM" id="SSF50129">
    <property type="entry name" value="GroES-like"/>
    <property type="match status" value="1"/>
</dbReference>
<name>A0A2J6SV64_9HELO</name>
<dbReference type="SMART" id="SM00829">
    <property type="entry name" value="PKS_ER"/>
    <property type="match status" value="1"/>
</dbReference>
<dbReference type="Pfam" id="PF13602">
    <property type="entry name" value="ADH_zinc_N_2"/>
    <property type="match status" value="1"/>
</dbReference>
<dbReference type="Pfam" id="PF08240">
    <property type="entry name" value="ADH_N"/>
    <property type="match status" value="1"/>
</dbReference>
<dbReference type="GeneID" id="36589315"/>
<dbReference type="Gene3D" id="3.90.180.10">
    <property type="entry name" value="Medium-chain alcohol dehydrogenases, catalytic domain"/>
    <property type="match status" value="1"/>
</dbReference>
<dbReference type="InterPro" id="IPR011032">
    <property type="entry name" value="GroES-like_sf"/>
</dbReference>
<dbReference type="InterPro" id="IPR020843">
    <property type="entry name" value="ER"/>
</dbReference>
<dbReference type="Proteomes" id="UP000235371">
    <property type="component" value="Unassembled WGS sequence"/>
</dbReference>
<dbReference type="Gene3D" id="3.40.50.720">
    <property type="entry name" value="NAD(P)-binding Rossmann-like Domain"/>
    <property type="match status" value="1"/>
</dbReference>
<dbReference type="InterPro" id="IPR013154">
    <property type="entry name" value="ADH-like_N"/>
</dbReference>
<dbReference type="InterPro" id="IPR052733">
    <property type="entry name" value="Chloroplast_QOR"/>
</dbReference>
<gene>
    <name evidence="2" type="ORF">K444DRAFT_618019</name>
</gene>
<keyword evidence="3" id="KW-1185">Reference proteome</keyword>
<protein>
    <submittedName>
        <fullName evidence="2">Putative quinone oxidoreductase</fullName>
    </submittedName>
</protein>
<dbReference type="CDD" id="cd05289">
    <property type="entry name" value="MDR_like_2"/>
    <property type="match status" value="1"/>
</dbReference>
<dbReference type="InParanoid" id="A0A2J6SV64"/>
<dbReference type="InterPro" id="IPR036291">
    <property type="entry name" value="NAD(P)-bd_dom_sf"/>
</dbReference>
<reference evidence="2 3" key="1">
    <citation type="submission" date="2016-04" db="EMBL/GenBank/DDBJ databases">
        <title>A degradative enzymes factory behind the ericoid mycorrhizal symbiosis.</title>
        <authorList>
            <consortium name="DOE Joint Genome Institute"/>
            <person name="Martino E."/>
            <person name="Morin E."/>
            <person name="Grelet G."/>
            <person name="Kuo A."/>
            <person name="Kohler A."/>
            <person name="Daghino S."/>
            <person name="Barry K."/>
            <person name="Choi C."/>
            <person name="Cichocki N."/>
            <person name="Clum A."/>
            <person name="Copeland A."/>
            <person name="Hainaut M."/>
            <person name="Haridas S."/>
            <person name="Labutti K."/>
            <person name="Lindquist E."/>
            <person name="Lipzen A."/>
            <person name="Khouja H.-R."/>
            <person name="Murat C."/>
            <person name="Ohm R."/>
            <person name="Olson A."/>
            <person name="Spatafora J."/>
            <person name="Veneault-Fourrey C."/>
            <person name="Henrissat B."/>
            <person name="Grigoriev I."/>
            <person name="Martin F."/>
            <person name="Perotto S."/>
        </authorList>
    </citation>
    <scope>NUCLEOTIDE SEQUENCE [LARGE SCALE GENOMIC DNA]</scope>
    <source>
        <strain evidence="2 3">E</strain>
    </source>
</reference>
<dbReference type="SUPFAM" id="SSF51735">
    <property type="entry name" value="NAD(P)-binding Rossmann-fold domains"/>
    <property type="match status" value="1"/>
</dbReference>
<feature type="domain" description="Enoyl reductase (ER)" evidence="1">
    <location>
        <begin position="24"/>
        <end position="334"/>
    </location>
</feature>
<dbReference type="EMBL" id="KZ613859">
    <property type="protein sequence ID" value="PMD54659.1"/>
    <property type="molecule type" value="Genomic_DNA"/>
</dbReference>
<dbReference type="GO" id="GO:0016491">
    <property type="term" value="F:oxidoreductase activity"/>
    <property type="evidence" value="ECO:0007669"/>
    <property type="project" value="InterPro"/>
</dbReference>
<dbReference type="PANTHER" id="PTHR44013:SF5">
    <property type="entry name" value="OXIDOREDUCTASE, PUTATIVE (AFU_ORTHOLOGUE AFUA_5G01290)-RELATED"/>
    <property type="match status" value="1"/>
</dbReference>
<dbReference type="AlphaFoldDB" id="A0A2J6SV64"/>
<accession>A0A2J6SV64</accession>
<dbReference type="OrthoDB" id="3509362at2759"/>